<dbReference type="PANTHER" id="PTHR11012">
    <property type="entry name" value="PROTEIN KINASE-LIKE DOMAIN-CONTAINING"/>
    <property type="match status" value="1"/>
</dbReference>
<feature type="domain" description="CHK kinase-like" evidence="1">
    <location>
        <begin position="148"/>
        <end position="339"/>
    </location>
</feature>
<evidence type="ECO:0000313" key="3">
    <source>
        <dbReference type="Proteomes" id="UP000479190"/>
    </source>
</evidence>
<name>A0A6H5IN18_9HYME</name>
<accession>A0A6H5IN18</accession>
<protein>
    <recommendedName>
        <fullName evidence="1">CHK kinase-like domain-containing protein</fullName>
    </recommendedName>
</protein>
<dbReference type="AlphaFoldDB" id="A0A6H5IN18"/>
<dbReference type="SMART" id="SM00587">
    <property type="entry name" value="CHK"/>
    <property type="match status" value="1"/>
</dbReference>
<proteinExistence type="predicted"/>
<dbReference type="EMBL" id="CADCXV010000846">
    <property type="protein sequence ID" value="CAB0037150.1"/>
    <property type="molecule type" value="Genomic_DNA"/>
</dbReference>
<evidence type="ECO:0000259" key="1">
    <source>
        <dbReference type="SMART" id="SM00587"/>
    </source>
</evidence>
<evidence type="ECO:0000313" key="2">
    <source>
        <dbReference type="EMBL" id="CAB0037150.1"/>
    </source>
</evidence>
<organism evidence="2 3">
    <name type="scientific">Trichogramma brassicae</name>
    <dbReference type="NCBI Taxonomy" id="86971"/>
    <lineage>
        <taxon>Eukaryota</taxon>
        <taxon>Metazoa</taxon>
        <taxon>Ecdysozoa</taxon>
        <taxon>Arthropoda</taxon>
        <taxon>Hexapoda</taxon>
        <taxon>Insecta</taxon>
        <taxon>Pterygota</taxon>
        <taxon>Neoptera</taxon>
        <taxon>Endopterygota</taxon>
        <taxon>Hymenoptera</taxon>
        <taxon>Apocrita</taxon>
        <taxon>Proctotrupomorpha</taxon>
        <taxon>Chalcidoidea</taxon>
        <taxon>Trichogrammatidae</taxon>
        <taxon>Trichogramma</taxon>
    </lineage>
</organism>
<dbReference type="Pfam" id="PF02958">
    <property type="entry name" value="EcKL"/>
    <property type="match status" value="1"/>
</dbReference>
<dbReference type="OrthoDB" id="191037at2759"/>
<keyword evidence="3" id="KW-1185">Reference proteome</keyword>
<gene>
    <name evidence="2" type="ORF">TBRA_LOCUS8987</name>
</gene>
<dbReference type="Proteomes" id="UP000479190">
    <property type="component" value="Unassembled WGS sequence"/>
</dbReference>
<dbReference type="SUPFAM" id="SSF56112">
    <property type="entry name" value="Protein kinase-like (PK-like)"/>
    <property type="match status" value="1"/>
</dbReference>
<dbReference type="Gene3D" id="3.90.1200.10">
    <property type="match status" value="1"/>
</dbReference>
<reference evidence="2 3" key="1">
    <citation type="submission" date="2020-02" db="EMBL/GenBank/DDBJ databases">
        <authorList>
            <person name="Ferguson B K."/>
        </authorList>
    </citation>
    <scope>NUCLEOTIDE SEQUENCE [LARGE SCALE GENOMIC DNA]</scope>
</reference>
<dbReference type="PANTHER" id="PTHR11012:SF55">
    <property type="entry name" value="BHLH DOMAIN-CONTAINING PROTEIN"/>
    <property type="match status" value="1"/>
</dbReference>
<dbReference type="InterPro" id="IPR011009">
    <property type="entry name" value="Kinase-like_dom_sf"/>
</dbReference>
<dbReference type="InterPro" id="IPR015897">
    <property type="entry name" value="CHK_kinase-like"/>
</dbReference>
<sequence>MSNNNNNNEIDRDELESLLRPRYGPKCRVLEAETSDFLPPGENFACTLYKVEARAKRSENEENEERLSLVAKTFPSSEAVLKIFDFNCLFEKEIFFYDKLAPALRRLELRYRADATEDDAFDIVPKLYGFRKSRKANEDDKVDDGVVLLMENLKAKGYYTMNKVKGLDLAHSRQAVLHLARMHALAVALKHHEPDFFAGEVVKHAIVAPFHEPEDREDLYEVMRRLLMLDERNAPYADQIAKLLGAEYKAGFFLYQAPEPWCSIMHFDFWTNNVLYHRDEATGRIDDCKFIDFQNYVYNSPLRDLPYFLCSSTEASVMRDHLDELLDLYYETFCRVLRSVQYPKPEAVFTRRSFDEQLKIDAKLEFFHNVLAIKFFCAEIDASFEPGQIDAVIIDSGVNKTGYDKWHNIVQAYLRKDWL</sequence>
<dbReference type="InterPro" id="IPR004119">
    <property type="entry name" value="EcKL"/>
</dbReference>